<dbReference type="Gene3D" id="2.40.10.220">
    <property type="entry name" value="predicted glycosyltransferase like domains"/>
    <property type="match status" value="1"/>
</dbReference>
<dbReference type="AlphaFoldDB" id="A0A8J6XXC6"/>
<name>A0A8J6XXC6_9BACT</name>
<protein>
    <submittedName>
        <fullName evidence="2">PilZ domain-containing protein</fullName>
    </submittedName>
</protein>
<organism evidence="2 3">
    <name type="scientific">Candidatus Polarisedimenticola svalbardensis</name>
    <dbReference type="NCBI Taxonomy" id="2886004"/>
    <lineage>
        <taxon>Bacteria</taxon>
        <taxon>Pseudomonadati</taxon>
        <taxon>Acidobacteriota</taxon>
        <taxon>Candidatus Polarisedimenticolia</taxon>
        <taxon>Candidatus Polarisedimenticolales</taxon>
        <taxon>Candidatus Polarisedimenticolaceae</taxon>
        <taxon>Candidatus Polarisedimenticola</taxon>
    </lineage>
</organism>
<proteinExistence type="predicted"/>
<accession>A0A8J6XXC6</accession>
<comment type="caution">
    <text evidence="2">The sequence shown here is derived from an EMBL/GenBank/DDBJ whole genome shotgun (WGS) entry which is preliminary data.</text>
</comment>
<dbReference type="SUPFAM" id="SSF141371">
    <property type="entry name" value="PilZ domain-like"/>
    <property type="match status" value="1"/>
</dbReference>
<evidence type="ECO:0000313" key="2">
    <source>
        <dbReference type="EMBL" id="MBD3868361.1"/>
    </source>
</evidence>
<reference evidence="2 3" key="1">
    <citation type="submission" date="2020-08" db="EMBL/GenBank/DDBJ databases">
        <title>Acidobacteriota in marine sediments use diverse sulfur dissimilation pathways.</title>
        <authorList>
            <person name="Wasmund K."/>
        </authorList>
    </citation>
    <scope>NUCLEOTIDE SEQUENCE [LARGE SCALE GENOMIC DNA]</scope>
    <source>
        <strain evidence="2">MAG AM4</strain>
    </source>
</reference>
<dbReference type="EMBL" id="JACXWD010000029">
    <property type="protein sequence ID" value="MBD3868361.1"/>
    <property type="molecule type" value="Genomic_DNA"/>
</dbReference>
<feature type="domain" description="PilZ" evidence="1">
    <location>
        <begin position="7"/>
        <end position="113"/>
    </location>
</feature>
<gene>
    <name evidence="2" type="ORF">IFK94_09575</name>
</gene>
<dbReference type="GO" id="GO:0035438">
    <property type="term" value="F:cyclic-di-GMP binding"/>
    <property type="evidence" value="ECO:0007669"/>
    <property type="project" value="InterPro"/>
</dbReference>
<evidence type="ECO:0000259" key="1">
    <source>
        <dbReference type="Pfam" id="PF07238"/>
    </source>
</evidence>
<dbReference type="InterPro" id="IPR009875">
    <property type="entry name" value="PilZ_domain"/>
</dbReference>
<dbReference type="Pfam" id="PF07238">
    <property type="entry name" value="PilZ"/>
    <property type="match status" value="1"/>
</dbReference>
<dbReference type="Proteomes" id="UP000648239">
    <property type="component" value="Unassembled WGS sequence"/>
</dbReference>
<evidence type="ECO:0000313" key="3">
    <source>
        <dbReference type="Proteomes" id="UP000648239"/>
    </source>
</evidence>
<sequence>MSDPNSERRAHERIDHTLEFEGFHSDQKAVARMVASNLSVGGVYCTSCTDFPEMTRLGVRMSLPHNGNLEVEAVVVRRRELPSPSGGDDRFELALFFTSITAEQKEMLTGYLQATTAPPKLDN</sequence>